<accession>A0A9P0YC16</accession>
<reference evidence="3" key="1">
    <citation type="submission" date="2022-07" db="EMBL/GenBank/DDBJ databases">
        <authorList>
            <person name="Macas J."/>
            <person name="Novak P."/>
            <person name="Neumann P."/>
        </authorList>
    </citation>
    <scope>NUCLEOTIDE SEQUENCE</scope>
</reference>
<protein>
    <submittedName>
        <fullName evidence="3">Uncharacterized protein</fullName>
    </submittedName>
</protein>
<dbReference type="EMBL" id="CAMAPE010000002">
    <property type="protein sequence ID" value="CAH9051946.1"/>
    <property type="molecule type" value="Genomic_DNA"/>
</dbReference>
<feature type="region of interest" description="Disordered" evidence="2">
    <location>
        <begin position="153"/>
        <end position="186"/>
    </location>
</feature>
<name>A0A9P0YC16_CUSEU</name>
<evidence type="ECO:0000313" key="4">
    <source>
        <dbReference type="Proteomes" id="UP001152484"/>
    </source>
</evidence>
<evidence type="ECO:0000256" key="1">
    <source>
        <dbReference type="SAM" id="Coils"/>
    </source>
</evidence>
<dbReference type="AlphaFoldDB" id="A0A9P0YC16"/>
<organism evidence="3 4">
    <name type="scientific">Cuscuta europaea</name>
    <name type="common">European dodder</name>
    <dbReference type="NCBI Taxonomy" id="41803"/>
    <lineage>
        <taxon>Eukaryota</taxon>
        <taxon>Viridiplantae</taxon>
        <taxon>Streptophyta</taxon>
        <taxon>Embryophyta</taxon>
        <taxon>Tracheophyta</taxon>
        <taxon>Spermatophyta</taxon>
        <taxon>Magnoliopsida</taxon>
        <taxon>eudicotyledons</taxon>
        <taxon>Gunneridae</taxon>
        <taxon>Pentapetalae</taxon>
        <taxon>asterids</taxon>
        <taxon>lamiids</taxon>
        <taxon>Solanales</taxon>
        <taxon>Convolvulaceae</taxon>
        <taxon>Cuscuteae</taxon>
        <taxon>Cuscuta</taxon>
        <taxon>Cuscuta subgen. Cuscuta</taxon>
    </lineage>
</organism>
<comment type="caution">
    <text evidence="3">The sequence shown here is derived from an EMBL/GenBank/DDBJ whole genome shotgun (WGS) entry which is preliminary data.</text>
</comment>
<gene>
    <name evidence="3" type="ORF">CEURO_LOCUS265</name>
</gene>
<dbReference type="Proteomes" id="UP001152484">
    <property type="component" value="Unassembled WGS sequence"/>
</dbReference>
<sequence>MDSTRKDLFVLRWMELGKTTWKNTDEEGLADFNDARDSTVKETVVNDTNEKVHVGNGTGEQNWEKLNDDDNDFDEDELLKVNELVIKTIQKSKEKSAETTIEESTMEMEEVERKLETNSKNEEVSATNQCKIIQVYKEPEPLDVIVTAHATAVKRSKRNSRSPERYTPSERRVEKKRRKLEKAKKKMENTSFLVTEDCIGPFSEDPKQMPKKHEVDKMTAYLKVGLLKNRKRGTGSIQYKKQDERMHGKLFLLDYMTVQSKTWMYELFTNPKWLRDTVCFN</sequence>
<evidence type="ECO:0000256" key="2">
    <source>
        <dbReference type="SAM" id="MobiDB-lite"/>
    </source>
</evidence>
<keyword evidence="4" id="KW-1185">Reference proteome</keyword>
<proteinExistence type="predicted"/>
<feature type="compositionally biased region" description="Basic residues" evidence="2">
    <location>
        <begin position="174"/>
        <end position="185"/>
    </location>
</feature>
<evidence type="ECO:0000313" key="3">
    <source>
        <dbReference type="EMBL" id="CAH9051946.1"/>
    </source>
</evidence>
<feature type="compositionally biased region" description="Basic and acidic residues" evidence="2">
    <location>
        <begin position="161"/>
        <end position="173"/>
    </location>
</feature>
<keyword evidence="1" id="KW-0175">Coiled coil</keyword>
<feature type="coiled-coil region" evidence="1">
    <location>
        <begin position="94"/>
        <end position="121"/>
    </location>
</feature>